<comment type="caution">
    <text evidence="2">The sequence shown here is derived from an EMBL/GenBank/DDBJ whole genome shotgun (WGS) entry which is preliminary data.</text>
</comment>
<dbReference type="CTD" id="24588042"/>
<name>A0A922IJR2_SCHHA</name>
<sequence>MSLHNETRKKSLFKIKYGKKKSLPQVPLVIVEQCDRDLNNNTSISSSSSSSNNNNSSKCHTEKTKHPITTTTTTTTTTTATNADLYCTYLYDSLKHSKLCQLTRHSLNCLDDVKHDIIPNVLYKYKSCTYLKSKTFEDEHDIYYQGIVNDAKTYNNITSVCHSSEQQEFSSNSLNDPFLNINLNKTLLQNVCELSPASIQRAKRMEFIKLSHSPLYNNNNNAQIPFLETNINKLKSTHSLPEENKIQYEPVYNRPISSPYSSFTDTDLVTKLHLYDHDYSNKKDNNNNELDKLYPKYYLNDNLPNSSSCSSFISLGTISSSPSSSLINTSDINLNDKNKCMQLSNIELHHRNLSNTESKVTTSSQSLQLLLPRTTLTYNSNNNNNKEQSLYQSININKSITTNQSRIKSLGDIFKIPCLSMNNELYPKKCCTYSNINKIITDNNDNNNINDNELQSQVELPLITKDNNNNNNSKLYANYLTVPCETTILRKKSQLFNKHIRYSTGYVSSHETIEQADQYRTQRAVSIDISQTFQQINKYFYQLNNRNDVNRKKSKDYKQSLYDLQLNKSRQVIIEQNQCYIVYLFIYFNT</sequence>
<accession>A0A922IJR2</accession>
<reference evidence="2" key="3">
    <citation type="submission" date="2021-06" db="EMBL/GenBank/DDBJ databases">
        <title>Chromosome-level genome assembly for S. haematobium.</title>
        <authorList>
            <person name="Stroehlein A.J."/>
        </authorList>
    </citation>
    <scope>NUCLEOTIDE SEQUENCE</scope>
</reference>
<keyword evidence="3" id="KW-1185">Reference proteome</keyword>
<gene>
    <name evidence="2" type="ORF">MS3_00008359</name>
</gene>
<organism evidence="2 3">
    <name type="scientific">Schistosoma haematobium</name>
    <name type="common">Blood fluke</name>
    <dbReference type="NCBI Taxonomy" id="6185"/>
    <lineage>
        <taxon>Eukaryota</taxon>
        <taxon>Metazoa</taxon>
        <taxon>Spiralia</taxon>
        <taxon>Lophotrochozoa</taxon>
        <taxon>Platyhelminthes</taxon>
        <taxon>Trematoda</taxon>
        <taxon>Digenea</taxon>
        <taxon>Strigeidida</taxon>
        <taxon>Schistosomatoidea</taxon>
        <taxon>Schistosomatidae</taxon>
        <taxon>Schistosoma</taxon>
    </lineage>
</organism>
<dbReference type="RefSeq" id="XP_035587558.2">
    <property type="nucleotide sequence ID" value="XM_035732350.2"/>
</dbReference>
<reference evidence="2" key="4">
    <citation type="journal article" date="2022" name="PLoS Pathog.">
        <title>Chromosome-level genome of Schistosoma haematobium underpins genome-wide explorations of molecular variation.</title>
        <authorList>
            <person name="Stroehlein A.J."/>
            <person name="Korhonen P.K."/>
            <person name="Lee V.V."/>
            <person name="Ralph S.A."/>
            <person name="Mentink-Kane M."/>
            <person name="You H."/>
            <person name="McManus D.P."/>
            <person name="Tchuente L.T."/>
            <person name="Stothard J.R."/>
            <person name="Kaur P."/>
            <person name="Dudchenko O."/>
            <person name="Aiden E.L."/>
            <person name="Yang B."/>
            <person name="Yang H."/>
            <person name="Emery A.M."/>
            <person name="Webster B.L."/>
            <person name="Brindley P.J."/>
            <person name="Rollinson D."/>
            <person name="Chang B.C.H."/>
            <person name="Gasser R.B."/>
            <person name="Young N.D."/>
        </authorList>
    </citation>
    <scope>NUCLEOTIDE SEQUENCE</scope>
</reference>
<protein>
    <submittedName>
        <fullName evidence="2">Uncharacterized protein</fullName>
    </submittedName>
</protein>
<evidence type="ECO:0000313" key="3">
    <source>
        <dbReference type="Proteomes" id="UP000471633"/>
    </source>
</evidence>
<proteinExistence type="predicted"/>
<evidence type="ECO:0000313" key="2">
    <source>
        <dbReference type="EMBL" id="KAH9581133.1"/>
    </source>
</evidence>
<feature type="region of interest" description="Disordered" evidence="1">
    <location>
        <begin position="41"/>
        <end position="73"/>
    </location>
</feature>
<dbReference type="AlphaFoldDB" id="A0A922IJR2"/>
<feature type="compositionally biased region" description="Low complexity" evidence="1">
    <location>
        <begin position="41"/>
        <end position="57"/>
    </location>
</feature>
<reference evidence="2" key="1">
    <citation type="journal article" date="2012" name="Nat. Genet.">
        <title>Whole-genome sequence of Schistosoma haematobium.</title>
        <authorList>
            <person name="Young N.D."/>
            <person name="Jex A.R."/>
            <person name="Li B."/>
            <person name="Liu S."/>
            <person name="Yang L."/>
            <person name="Xiong Z."/>
            <person name="Li Y."/>
            <person name="Cantacessi C."/>
            <person name="Hall R.S."/>
            <person name="Xu X."/>
            <person name="Chen F."/>
            <person name="Wu X."/>
            <person name="Zerlotini A."/>
            <person name="Oliveira G."/>
            <person name="Hofmann A."/>
            <person name="Zhang G."/>
            <person name="Fang X."/>
            <person name="Kang Y."/>
            <person name="Campbell B.E."/>
            <person name="Loukas A."/>
            <person name="Ranganathan S."/>
            <person name="Rollinson D."/>
            <person name="Rinaldi G."/>
            <person name="Brindley P.J."/>
            <person name="Yang H."/>
            <person name="Wang J."/>
            <person name="Wang J."/>
            <person name="Gasser R.B."/>
        </authorList>
    </citation>
    <scope>NUCLEOTIDE SEQUENCE</scope>
</reference>
<dbReference type="EMBL" id="AMPZ03000006">
    <property type="protein sequence ID" value="KAH9581133.1"/>
    <property type="molecule type" value="Genomic_DNA"/>
</dbReference>
<dbReference type="KEGG" id="shx:MS3_00008359"/>
<dbReference type="Proteomes" id="UP000471633">
    <property type="component" value="Unassembled WGS sequence"/>
</dbReference>
<evidence type="ECO:0000256" key="1">
    <source>
        <dbReference type="SAM" id="MobiDB-lite"/>
    </source>
</evidence>
<reference evidence="2" key="2">
    <citation type="journal article" date="2019" name="Gigascience">
        <title>High-quality Schistosoma haematobium genome achieved by single-molecule and long-range sequencing.</title>
        <authorList>
            <person name="Stroehlein A.J."/>
            <person name="Korhonen P.K."/>
            <person name="Chong T.M."/>
            <person name="Lim Y.L."/>
            <person name="Chan K.G."/>
            <person name="Webster B."/>
            <person name="Rollinson D."/>
            <person name="Brindley P.J."/>
            <person name="Gasser R.B."/>
            <person name="Young N.D."/>
        </authorList>
    </citation>
    <scope>NUCLEOTIDE SEQUENCE</scope>
</reference>
<dbReference type="GeneID" id="24588042"/>